<sequence length="319" mass="35569">LSIFPVILSLGYILYIPESKIWLQSSKKSKNNKTLTDTNYIEGRFKILSVKERKQDDSVSQDSASGEKEDKKSQRDLKIAEGVEVEAIFEDSSKKDNQEVDQILVGRKKYVLEVLWLSHGLRKFNIIMVFNWFSTMVAYYTITFYIPNLSGDRHFNFLLGALMELVAYGIAYITLSRIGRRLPLSAYHLIGGIICCVVGFIPKGSLTTMLALVGKGSVVSAFCCLCLYTSELFPTTVRAAALGHCAFWGRIGSLLAPQMSVLGYYTNKSVPLIVVGCLSIFSCVIVHSLPETLGRPLPNTLHDVDSMNKSQDKKQTVLK</sequence>
<dbReference type="SUPFAM" id="SSF103473">
    <property type="entry name" value="MFS general substrate transporter"/>
    <property type="match status" value="1"/>
</dbReference>
<evidence type="ECO:0000256" key="1">
    <source>
        <dbReference type="ARBA" id="ARBA00004141"/>
    </source>
</evidence>
<feature type="transmembrane region" description="Helical" evidence="6">
    <location>
        <begin position="207"/>
        <end position="228"/>
    </location>
</feature>
<evidence type="ECO:0000313" key="7">
    <source>
        <dbReference type="EMBL" id="JAS34589.1"/>
    </source>
</evidence>
<evidence type="ECO:0000256" key="2">
    <source>
        <dbReference type="ARBA" id="ARBA00022692"/>
    </source>
</evidence>
<comment type="subcellular location">
    <subcellularLocation>
        <location evidence="1">Membrane</location>
        <topology evidence="1">Multi-pass membrane protein</topology>
    </subcellularLocation>
</comment>
<reference evidence="7" key="1">
    <citation type="submission" date="2015-12" db="EMBL/GenBank/DDBJ databases">
        <title>De novo transcriptome assembly of four potential Pierce s Disease insect vectors from Arizona vineyards.</title>
        <authorList>
            <person name="Tassone E.E."/>
        </authorList>
    </citation>
    <scope>NUCLEOTIDE SEQUENCE</scope>
</reference>
<evidence type="ECO:0008006" key="8">
    <source>
        <dbReference type="Google" id="ProtNLM"/>
    </source>
</evidence>
<feature type="non-terminal residue" evidence="7">
    <location>
        <position position="1"/>
    </location>
</feature>
<feature type="transmembrane region" description="Helical" evidence="6">
    <location>
        <begin position="124"/>
        <end position="142"/>
    </location>
</feature>
<dbReference type="Pfam" id="PF07690">
    <property type="entry name" value="MFS_1"/>
    <property type="match status" value="1"/>
</dbReference>
<keyword evidence="2 6" id="KW-0812">Transmembrane</keyword>
<proteinExistence type="predicted"/>
<organism evidence="7">
    <name type="scientific">Clastoptera arizonana</name>
    <name type="common">Arizona spittle bug</name>
    <dbReference type="NCBI Taxonomy" id="38151"/>
    <lineage>
        <taxon>Eukaryota</taxon>
        <taxon>Metazoa</taxon>
        <taxon>Ecdysozoa</taxon>
        <taxon>Arthropoda</taxon>
        <taxon>Hexapoda</taxon>
        <taxon>Insecta</taxon>
        <taxon>Pterygota</taxon>
        <taxon>Neoptera</taxon>
        <taxon>Paraneoptera</taxon>
        <taxon>Hemiptera</taxon>
        <taxon>Auchenorrhyncha</taxon>
        <taxon>Cercopoidea</taxon>
        <taxon>Clastopteridae</taxon>
        <taxon>Clastoptera</taxon>
    </lineage>
</organism>
<dbReference type="GO" id="GO:0022857">
    <property type="term" value="F:transmembrane transporter activity"/>
    <property type="evidence" value="ECO:0007669"/>
    <property type="project" value="InterPro"/>
</dbReference>
<feature type="transmembrane region" description="Helical" evidence="6">
    <location>
        <begin position="182"/>
        <end position="201"/>
    </location>
</feature>
<feature type="compositionally biased region" description="Basic and acidic residues" evidence="5">
    <location>
        <begin position="65"/>
        <end position="76"/>
    </location>
</feature>
<keyword evidence="3 6" id="KW-1133">Transmembrane helix</keyword>
<dbReference type="InterPro" id="IPR011701">
    <property type="entry name" value="MFS"/>
</dbReference>
<gene>
    <name evidence="7" type="ORF">g.7323</name>
</gene>
<name>A0A1B6E9I0_9HEMI</name>
<evidence type="ECO:0000256" key="6">
    <source>
        <dbReference type="SAM" id="Phobius"/>
    </source>
</evidence>
<protein>
    <recommendedName>
        <fullName evidence="8">Major facilitator superfamily (MFS) profile domain-containing protein</fullName>
    </recommendedName>
</protein>
<dbReference type="AlphaFoldDB" id="A0A1B6E9I0"/>
<keyword evidence="4 6" id="KW-0472">Membrane</keyword>
<feature type="transmembrane region" description="Helical" evidence="6">
    <location>
        <begin position="6"/>
        <end position="23"/>
    </location>
</feature>
<dbReference type="PANTHER" id="PTHR24064">
    <property type="entry name" value="SOLUTE CARRIER FAMILY 22 MEMBER"/>
    <property type="match status" value="1"/>
</dbReference>
<dbReference type="GO" id="GO:0016020">
    <property type="term" value="C:membrane"/>
    <property type="evidence" value="ECO:0007669"/>
    <property type="project" value="UniProtKB-SubCell"/>
</dbReference>
<evidence type="ECO:0000256" key="5">
    <source>
        <dbReference type="SAM" id="MobiDB-lite"/>
    </source>
</evidence>
<evidence type="ECO:0000256" key="4">
    <source>
        <dbReference type="ARBA" id="ARBA00023136"/>
    </source>
</evidence>
<feature type="transmembrane region" description="Helical" evidence="6">
    <location>
        <begin position="154"/>
        <end position="175"/>
    </location>
</feature>
<dbReference type="EMBL" id="GEDC01002709">
    <property type="protein sequence ID" value="JAS34589.1"/>
    <property type="molecule type" value="Transcribed_RNA"/>
</dbReference>
<evidence type="ECO:0000256" key="3">
    <source>
        <dbReference type="ARBA" id="ARBA00022989"/>
    </source>
</evidence>
<accession>A0A1B6E9I0</accession>
<feature type="transmembrane region" description="Helical" evidence="6">
    <location>
        <begin position="270"/>
        <end position="289"/>
    </location>
</feature>
<dbReference type="Gene3D" id="1.20.1250.20">
    <property type="entry name" value="MFS general substrate transporter like domains"/>
    <property type="match status" value="1"/>
</dbReference>
<dbReference type="InterPro" id="IPR036259">
    <property type="entry name" value="MFS_trans_sf"/>
</dbReference>
<feature type="region of interest" description="Disordered" evidence="5">
    <location>
        <begin position="53"/>
        <end position="76"/>
    </location>
</feature>